<feature type="compositionally biased region" description="Basic residues" evidence="1">
    <location>
        <begin position="181"/>
        <end position="190"/>
    </location>
</feature>
<reference evidence="3" key="1">
    <citation type="submission" date="2025-08" db="UniProtKB">
        <authorList>
            <consortium name="RefSeq"/>
        </authorList>
    </citation>
    <scope>IDENTIFICATION</scope>
</reference>
<evidence type="ECO:0000313" key="2">
    <source>
        <dbReference type="Proteomes" id="UP001652624"/>
    </source>
</evidence>
<feature type="compositionally biased region" description="Basic residues" evidence="1">
    <location>
        <begin position="85"/>
        <end position="95"/>
    </location>
</feature>
<accession>A0ABM3WH12</accession>
<sequence>MTPTQLPHPLILQTPSHSHGFGLAAWLKNPEEWSAVCHSLGPLARGPPFIQLAFYRGACTPPPSAGVRPDSAGGGGGGGGDTRVRPRGARGHRGRAGAAGAAGGAGGAETWSGQRLRGARLGSSSSSSSSSRRGSPGPAPAALYLGPPAARGRVSGRPAPASRGSMSRGPRAPARLLAAPHRLRARGRARLPRETIPPAGDF</sequence>
<name>A0ABM3WH12_ERIEU</name>
<organism evidence="2 3">
    <name type="scientific">Erinaceus europaeus</name>
    <name type="common">Western European hedgehog</name>
    <dbReference type="NCBI Taxonomy" id="9365"/>
    <lineage>
        <taxon>Eukaryota</taxon>
        <taxon>Metazoa</taxon>
        <taxon>Chordata</taxon>
        <taxon>Craniata</taxon>
        <taxon>Vertebrata</taxon>
        <taxon>Euteleostomi</taxon>
        <taxon>Mammalia</taxon>
        <taxon>Eutheria</taxon>
        <taxon>Laurasiatheria</taxon>
        <taxon>Eulipotyphla</taxon>
        <taxon>Erinaceidae</taxon>
        <taxon>Erinaceinae</taxon>
        <taxon>Erinaceus</taxon>
    </lineage>
</organism>
<feature type="compositionally biased region" description="Low complexity" evidence="1">
    <location>
        <begin position="112"/>
        <end position="150"/>
    </location>
</feature>
<feature type="compositionally biased region" description="Gly residues" evidence="1">
    <location>
        <begin position="72"/>
        <end position="81"/>
    </location>
</feature>
<feature type="region of interest" description="Disordered" evidence="1">
    <location>
        <begin position="64"/>
        <end position="202"/>
    </location>
</feature>
<keyword evidence="2" id="KW-1185">Reference proteome</keyword>
<dbReference type="RefSeq" id="XP_060035852.1">
    <property type="nucleotide sequence ID" value="XM_060179869.1"/>
</dbReference>
<dbReference type="Proteomes" id="UP001652624">
    <property type="component" value="Chromosome 20"/>
</dbReference>
<proteinExistence type="predicted"/>
<protein>
    <submittedName>
        <fullName evidence="3">Collagen alpha-1(I) chain-like</fullName>
    </submittedName>
</protein>
<evidence type="ECO:0000313" key="3">
    <source>
        <dbReference type="RefSeq" id="XP_060035852.1"/>
    </source>
</evidence>
<evidence type="ECO:0000256" key="1">
    <source>
        <dbReference type="SAM" id="MobiDB-lite"/>
    </source>
</evidence>
<dbReference type="GeneID" id="132534975"/>
<feature type="compositionally biased region" description="Low complexity" evidence="1">
    <location>
        <begin position="168"/>
        <end position="180"/>
    </location>
</feature>
<gene>
    <name evidence="3" type="primary">LOC132534975</name>
</gene>